<reference evidence="1" key="1">
    <citation type="submission" date="2022-06" db="EMBL/GenBank/DDBJ databases">
        <title>Uncovering the hologenomic basis of an extraordinary plant invasion.</title>
        <authorList>
            <person name="Bieker V.C."/>
            <person name="Martin M.D."/>
            <person name="Gilbert T."/>
            <person name="Hodgins K."/>
            <person name="Battlay P."/>
            <person name="Petersen B."/>
            <person name="Wilson J."/>
        </authorList>
    </citation>
    <scope>NUCLEOTIDE SEQUENCE</scope>
    <source>
        <strain evidence="1">AA19_3_7</strain>
        <tissue evidence="1">Leaf</tissue>
    </source>
</reference>
<sequence length="60" mass="6946">ACVQWLKTNVNDEQIVPPVLDVVLYLIHEGQDLMQIKSVQQLLCSVWLDDQEMHENGQKL</sequence>
<evidence type="ECO:0000313" key="2">
    <source>
        <dbReference type="Proteomes" id="UP001206925"/>
    </source>
</evidence>
<protein>
    <submittedName>
        <fullName evidence="1">Uncharacterized protein</fullName>
    </submittedName>
</protein>
<comment type="caution">
    <text evidence="1">The sequence shown here is derived from an EMBL/GenBank/DDBJ whole genome shotgun (WGS) entry which is preliminary data.</text>
</comment>
<evidence type="ECO:0000313" key="1">
    <source>
        <dbReference type="EMBL" id="KAI7736277.1"/>
    </source>
</evidence>
<keyword evidence="2" id="KW-1185">Reference proteome</keyword>
<dbReference type="AlphaFoldDB" id="A0AAD5C6S9"/>
<dbReference type="EMBL" id="JAMZMK010009328">
    <property type="protein sequence ID" value="KAI7736277.1"/>
    <property type="molecule type" value="Genomic_DNA"/>
</dbReference>
<organism evidence="1 2">
    <name type="scientific">Ambrosia artemisiifolia</name>
    <name type="common">Common ragweed</name>
    <dbReference type="NCBI Taxonomy" id="4212"/>
    <lineage>
        <taxon>Eukaryota</taxon>
        <taxon>Viridiplantae</taxon>
        <taxon>Streptophyta</taxon>
        <taxon>Embryophyta</taxon>
        <taxon>Tracheophyta</taxon>
        <taxon>Spermatophyta</taxon>
        <taxon>Magnoliopsida</taxon>
        <taxon>eudicotyledons</taxon>
        <taxon>Gunneridae</taxon>
        <taxon>Pentapetalae</taxon>
        <taxon>asterids</taxon>
        <taxon>campanulids</taxon>
        <taxon>Asterales</taxon>
        <taxon>Asteraceae</taxon>
        <taxon>Asteroideae</taxon>
        <taxon>Heliantheae alliance</taxon>
        <taxon>Heliantheae</taxon>
        <taxon>Ambrosia</taxon>
    </lineage>
</organism>
<gene>
    <name evidence="1" type="ORF">M8C21_022727</name>
</gene>
<proteinExistence type="predicted"/>
<dbReference type="Proteomes" id="UP001206925">
    <property type="component" value="Unassembled WGS sequence"/>
</dbReference>
<accession>A0AAD5C6S9</accession>
<name>A0AAD5C6S9_AMBAR</name>
<feature type="non-terminal residue" evidence="1">
    <location>
        <position position="1"/>
    </location>
</feature>